<accession>A0A512AGU6</accession>
<dbReference type="EMBL" id="BJYR01000005">
    <property type="protein sequence ID" value="GEN98919.1"/>
    <property type="molecule type" value="Genomic_DNA"/>
</dbReference>
<reference evidence="2 3" key="1">
    <citation type="submission" date="2019-07" db="EMBL/GenBank/DDBJ databases">
        <title>Whole genome shotgun sequence of Novosphingobium sediminis NBRC 106119.</title>
        <authorList>
            <person name="Hosoyama A."/>
            <person name="Uohara A."/>
            <person name="Ohji S."/>
            <person name="Ichikawa N."/>
        </authorList>
    </citation>
    <scope>NUCLEOTIDE SEQUENCE [LARGE SCALE GENOMIC DNA]</scope>
    <source>
        <strain evidence="2 3">NBRC 106119</strain>
    </source>
</reference>
<protein>
    <recommendedName>
        <fullName evidence="4">DUF3617 domain-containing protein</fullName>
    </recommendedName>
</protein>
<dbReference type="RefSeq" id="WP_147158290.1">
    <property type="nucleotide sequence ID" value="NZ_BJYR01000005.1"/>
</dbReference>
<evidence type="ECO:0000313" key="2">
    <source>
        <dbReference type="EMBL" id="GEN98919.1"/>
    </source>
</evidence>
<dbReference type="PROSITE" id="PS51257">
    <property type="entry name" value="PROKAR_LIPOPROTEIN"/>
    <property type="match status" value="1"/>
</dbReference>
<sequence>MKTWAVALMSLTVACSGSAFGNSPPFPPKGMYALVSSRPSGAEKHSEQFLDLGGRQQFEAFIAKMLNSNCKRTVFEVKDGTFAIEGTCDTPEGDFRGLPVKFTGTWTENSIDVDNEITLMGAAIRTHRKYTFLYAADNAHSGRNSGNRPAAQR</sequence>
<evidence type="ECO:0000256" key="1">
    <source>
        <dbReference type="SAM" id="SignalP"/>
    </source>
</evidence>
<organism evidence="2 3">
    <name type="scientific">Novosphingobium sediminis</name>
    <dbReference type="NCBI Taxonomy" id="707214"/>
    <lineage>
        <taxon>Bacteria</taxon>
        <taxon>Pseudomonadati</taxon>
        <taxon>Pseudomonadota</taxon>
        <taxon>Alphaproteobacteria</taxon>
        <taxon>Sphingomonadales</taxon>
        <taxon>Sphingomonadaceae</taxon>
        <taxon>Novosphingobium</taxon>
    </lineage>
</organism>
<evidence type="ECO:0000313" key="3">
    <source>
        <dbReference type="Proteomes" id="UP000321464"/>
    </source>
</evidence>
<comment type="caution">
    <text evidence="2">The sequence shown here is derived from an EMBL/GenBank/DDBJ whole genome shotgun (WGS) entry which is preliminary data.</text>
</comment>
<proteinExistence type="predicted"/>
<gene>
    <name evidence="2" type="ORF">NSE01_07520</name>
</gene>
<keyword evidence="3" id="KW-1185">Reference proteome</keyword>
<dbReference type="OrthoDB" id="9965747at2"/>
<evidence type="ECO:0008006" key="4">
    <source>
        <dbReference type="Google" id="ProtNLM"/>
    </source>
</evidence>
<keyword evidence="1" id="KW-0732">Signal</keyword>
<dbReference type="Proteomes" id="UP000321464">
    <property type="component" value="Unassembled WGS sequence"/>
</dbReference>
<feature type="chain" id="PRO_5022200308" description="DUF3617 domain-containing protein" evidence="1">
    <location>
        <begin position="22"/>
        <end position="153"/>
    </location>
</feature>
<dbReference type="AlphaFoldDB" id="A0A512AGU6"/>
<feature type="signal peptide" evidence="1">
    <location>
        <begin position="1"/>
        <end position="21"/>
    </location>
</feature>
<name>A0A512AGU6_9SPHN</name>